<protein>
    <recommendedName>
        <fullName evidence="1">Putative membrane protein insertion efficiency factor</fullName>
    </recommendedName>
</protein>
<dbReference type="HAMAP" id="MF_00386">
    <property type="entry name" value="UPF0161_YidD"/>
    <property type="match status" value="1"/>
</dbReference>
<dbReference type="Pfam" id="PF01809">
    <property type="entry name" value="YidD"/>
    <property type="match status" value="1"/>
</dbReference>
<dbReference type="RefSeq" id="WP_169639457.1">
    <property type="nucleotide sequence ID" value="NZ_CP048788.1"/>
</dbReference>
<comment type="similarity">
    <text evidence="1">Belongs to the UPF0161 family.</text>
</comment>
<dbReference type="KEGG" id="rpon:G3256_03175"/>
<comment type="function">
    <text evidence="1">Could be involved in insertion of integral membrane proteins into the membrane.</text>
</comment>
<accession>A0A858SN19</accession>
<name>A0A858SN19_9RHOB</name>
<sequence length="75" mass="8611">MSPVARLLALPVRVYRLLFSPWVGHNCRYQPTCSAYALEALERHGAWRGAWLTCRRIARCHPWGQSGYDPVPDDD</sequence>
<comment type="subcellular location">
    <subcellularLocation>
        <location evidence="1">Cell membrane</location>
        <topology evidence="1">Peripheral membrane protein</topology>
        <orientation evidence="1">Cytoplasmic side</orientation>
    </subcellularLocation>
</comment>
<evidence type="ECO:0000313" key="2">
    <source>
        <dbReference type="EMBL" id="QJF50239.1"/>
    </source>
</evidence>
<dbReference type="InterPro" id="IPR002696">
    <property type="entry name" value="Membr_insert_effic_factor_YidD"/>
</dbReference>
<dbReference type="AlphaFoldDB" id="A0A858SN19"/>
<dbReference type="PANTHER" id="PTHR33383">
    <property type="entry name" value="MEMBRANE PROTEIN INSERTION EFFICIENCY FACTOR-RELATED"/>
    <property type="match status" value="1"/>
</dbReference>
<dbReference type="NCBIfam" id="TIGR00278">
    <property type="entry name" value="membrane protein insertion efficiency factor YidD"/>
    <property type="match status" value="1"/>
</dbReference>
<reference evidence="2 3" key="1">
    <citation type="submission" date="2020-02" db="EMBL/GenBank/DDBJ databases">
        <title>Genome sequence of Roseobacter ponti.</title>
        <authorList>
            <person name="Hollensteiner J."/>
            <person name="Schneider D."/>
            <person name="Poehlein A."/>
            <person name="Daniel R."/>
        </authorList>
    </citation>
    <scope>NUCLEOTIDE SEQUENCE [LARGE SCALE GENOMIC DNA]</scope>
    <source>
        <strain evidence="2 3">DSM 106830</strain>
    </source>
</reference>
<organism evidence="2 3">
    <name type="scientific">Roseobacter ponti</name>
    <dbReference type="NCBI Taxonomy" id="1891787"/>
    <lineage>
        <taxon>Bacteria</taxon>
        <taxon>Pseudomonadati</taxon>
        <taxon>Pseudomonadota</taxon>
        <taxon>Alphaproteobacteria</taxon>
        <taxon>Rhodobacterales</taxon>
        <taxon>Roseobacteraceae</taxon>
        <taxon>Roseobacter</taxon>
    </lineage>
</organism>
<dbReference type="GO" id="GO:0005886">
    <property type="term" value="C:plasma membrane"/>
    <property type="evidence" value="ECO:0007669"/>
    <property type="project" value="UniProtKB-SubCell"/>
</dbReference>
<evidence type="ECO:0000313" key="3">
    <source>
        <dbReference type="Proteomes" id="UP000503308"/>
    </source>
</evidence>
<dbReference type="EMBL" id="CP048788">
    <property type="protein sequence ID" value="QJF50239.1"/>
    <property type="molecule type" value="Genomic_DNA"/>
</dbReference>
<gene>
    <name evidence="2" type="primary">yidD</name>
    <name evidence="2" type="ORF">G3256_03175</name>
</gene>
<proteinExistence type="inferred from homology"/>
<dbReference type="Proteomes" id="UP000503308">
    <property type="component" value="Chromosome"/>
</dbReference>
<dbReference type="SMART" id="SM01234">
    <property type="entry name" value="Haemolytic"/>
    <property type="match status" value="1"/>
</dbReference>
<keyword evidence="1" id="KW-1003">Cell membrane</keyword>
<keyword evidence="1" id="KW-0472">Membrane</keyword>
<evidence type="ECO:0000256" key="1">
    <source>
        <dbReference type="HAMAP-Rule" id="MF_00386"/>
    </source>
</evidence>
<keyword evidence="3" id="KW-1185">Reference proteome</keyword>
<dbReference type="PANTHER" id="PTHR33383:SF1">
    <property type="entry name" value="MEMBRANE PROTEIN INSERTION EFFICIENCY FACTOR-RELATED"/>
    <property type="match status" value="1"/>
</dbReference>